<name>A0A482PJU0_CITRO</name>
<protein>
    <submittedName>
        <fullName evidence="1">Phage head-tail adapter protein</fullName>
    </submittedName>
</protein>
<dbReference type="Pfam" id="PF02831">
    <property type="entry name" value="gpW"/>
    <property type="match status" value="1"/>
</dbReference>
<evidence type="ECO:0000313" key="1">
    <source>
        <dbReference type="EMBL" id="QBY29087.1"/>
    </source>
</evidence>
<dbReference type="AlphaFoldDB" id="A0A482PJU0"/>
<organism evidence="1">
    <name type="scientific">Citrobacter rodentium</name>
    <dbReference type="NCBI Taxonomy" id="67825"/>
    <lineage>
        <taxon>Bacteria</taxon>
        <taxon>Pseudomonadati</taxon>
        <taxon>Pseudomonadota</taxon>
        <taxon>Gammaproteobacteria</taxon>
        <taxon>Enterobacterales</taxon>
        <taxon>Enterobacteriaceae</taxon>
        <taxon>Citrobacter</taxon>
    </lineage>
</organism>
<sequence length="87" mass="9622">MFNRNTSLLAGGMTREQLQEALAKAQQAYIDLTTGSRGVSFSYSQGDGTRSVSYQQSSLADLLALIQLLQAQLGIVARPRRPVRFRF</sequence>
<proteinExistence type="predicted"/>
<gene>
    <name evidence="1" type="ORF">E2R62_09580</name>
</gene>
<dbReference type="OMA" id="YNDLMIG"/>
<dbReference type="EMBL" id="CP038008">
    <property type="protein sequence ID" value="QBY29087.1"/>
    <property type="molecule type" value="Genomic_DNA"/>
</dbReference>
<dbReference type="RefSeq" id="WP_012906775.1">
    <property type="nucleotide sequence ID" value="NZ_CAJTBI010000018.1"/>
</dbReference>
<dbReference type="GO" id="GO:0019058">
    <property type="term" value="P:viral life cycle"/>
    <property type="evidence" value="ECO:0007669"/>
    <property type="project" value="InterPro"/>
</dbReference>
<dbReference type="SUPFAM" id="SSF64210">
    <property type="entry name" value="Head-to-tail joining protein W, gpW"/>
    <property type="match status" value="1"/>
</dbReference>
<reference evidence="1" key="1">
    <citation type="submission" date="2019-03" db="EMBL/GenBank/DDBJ databases">
        <title>Complete genome sequence of enteropathogenic Citrobacter rodentium strain DBS100.</title>
        <authorList>
            <person name="Popov G."/>
            <person name="Fiebig A."/>
            <person name="Shideler S."/>
            <person name="Coombes B."/>
            <person name="Savchenko A."/>
        </authorList>
    </citation>
    <scope>NUCLEOTIDE SEQUENCE</scope>
    <source>
        <strain evidence="1">DBS100</strain>
    </source>
</reference>
<dbReference type="InterPro" id="IPR004174">
    <property type="entry name" value="GpW"/>
</dbReference>
<dbReference type="Gene3D" id="3.30.1580.10">
    <property type="entry name" value="Head-to-tail joining protein W"/>
    <property type="match status" value="1"/>
</dbReference>
<accession>A0A482PJU0</accession>
<dbReference type="InterPro" id="IPR036626">
    <property type="entry name" value="GpW_sf"/>
</dbReference>